<organism evidence="4 5">
    <name type="scientific">Novosphingobium ginsenosidimutans</name>
    <dbReference type="NCBI Taxonomy" id="1176536"/>
    <lineage>
        <taxon>Bacteria</taxon>
        <taxon>Pseudomonadati</taxon>
        <taxon>Pseudomonadota</taxon>
        <taxon>Alphaproteobacteria</taxon>
        <taxon>Sphingomonadales</taxon>
        <taxon>Sphingomonadaceae</taxon>
        <taxon>Novosphingobium</taxon>
    </lineage>
</organism>
<feature type="region of interest" description="Disordered" evidence="1">
    <location>
        <begin position="130"/>
        <end position="159"/>
    </location>
</feature>
<dbReference type="Pfam" id="PF01551">
    <property type="entry name" value="Peptidase_M23"/>
    <property type="match status" value="1"/>
</dbReference>
<dbReference type="Proteomes" id="UP000321172">
    <property type="component" value="Chromosome"/>
</dbReference>
<sequence>MRQAGLALALAVLAAPLLADDDPKAATEYVVKPGETLGGIANRVEVPRVLIIEANGLKAPYTVRSGQKLIIPRRRTHTVKEDETGLGIALDYGVAWSAIAAANGIDPKKPVRAGQKLVIPTITKAPQPVEVAASPAPSASPKLAPDPGPAPGAPKTLAQPPARFAWPVKGEINRAFAARGGDKAFHDGIDIKADKGTAARAAAAGTVIYAAQGPKEYGLTVIIHHGGRWTTTYSFLDKITVKDGDKVKAGERVGLVGKTGLATEPQLHFEVRRNRVALDPVKYLPKAD</sequence>
<dbReference type="PANTHER" id="PTHR21666:SF270">
    <property type="entry name" value="MUREIN HYDROLASE ACTIVATOR ENVC"/>
    <property type="match status" value="1"/>
</dbReference>
<evidence type="ECO:0000256" key="1">
    <source>
        <dbReference type="SAM" id="MobiDB-lite"/>
    </source>
</evidence>
<gene>
    <name evidence="4" type="ORF">FRF71_08720</name>
</gene>
<feature type="compositionally biased region" description="Low complexity" evidence="1">
    <location>
        <begin position="130"/>
        <end position="143"/>
    </location>
</feature>
<dbReference type="SUPFAM" id="SSF54106">
    <property type="entry name" value="LysM domain"/>
    <property type="match status" value="2"/>
</dbReference>
<feature type="domain" description="LysM" evidence="3">
    <location>
        <begin position="75"/>
        <end position="119"/>
    </location>
</feature>
<dbReference type="SMART" id="SM00257">
    <property type="entry name" value="LysM"/>
    <property type="match status" value="2"/>
</dbReference>
<dbReference type="InterPro" id="IPR036779">
    <property type="entry name" value="LysM_dom_sf"/>
</dbReference>
<feature type="signal peptide" evidence="2">
    <location>
        <begin position="1"/>
        <end position="19"/>
    </location>
</feature>
<dbReference type="CDD" id="cd00118">
    <property type="entry name" value="LysM"/>
    <property type="match status" value="2"/>
</dbReference>
<evidence type="ECO:0000313" key="4">
    <source>
        <dbReference type="EMBL" id="QEA16208.1"/>
    </source>
</evidence>
<dbReference type="EMBL" id="CP042345">
    <property type="protein sequence ID" value="QEA16208.1"/>
    <property type="molecule type" value="Genomic_DNA"/>
</dbReference>
<dbReference type="AlphaFoldDB" id="A0A5B8S546"/>
<dbReference type="OrthoDB" id="9795421at2"/>
<dbReference type="Pfam" id="PF01476">
    <property type="entry name" value="LysM"/>
    <property type="match status" value="2"/>
</dbReference>
<proteinExistence type="predicted"/>
<name>A0A5B8S546_9SPHN</name>
<keyword evidence="5" id="KW-1185">Reference proteome</keyword>
<dbReference type="RefSeq" id="WP_147090289.1">
    <property type="nucleotide sequence ID" value="NZ_BAABJD010000006.1"/>
</dbReference>
<dbReference type="InterPro" id="IPR011055">
    <property type="entry name" value="Dup_hybrid_motif"/>
</dbReference>
<reference evidence="4 5" key="1">
    <citation type="journal article" date="2013" name="J. Microbiol. Biotechnol.">
        <title>Novosphingobium ginsenosidimutans sp. nov., with the ability to convert ginsenoside.</title>
        <authorList>
            <person name="Kim J.K."/>
            <person name="He D."/>
            <person name="Liu Q.M."/>
            <person name="Park H.Y."/>
            <person name="Jung M.S."/>
            <person name="Yoon M.H."/>
            <person name="Kim S.C."/>
            <person name="Im W.T."/>
        </authorList>
    </citation>
    <scope>NUCLEOTIDE SEQUENCE [LARGE SCALE GENOMIC DNA]</scope>
    <source>
        <strain evidence="4 5">FW-6</strain>
    </source>
</reference>
<accession>A0A5B8S546</accession>
<keyword evidence="2" id="KW-0732">Signal</keyword>
<feature type="chain" id="PRO_5022790445" evidence="2">
    <location>
        <begin position="20"/>
        <end position="288"/>
    </location>
</feature>
<evidence type="ECO:0000259" key="3">
    <source>
        <dbReference type="PROSITE" id="PS51782"/>
    </source>
</evidence>
<evidence type="ECO:0000313" key="5">
    <source>
        <dbReference type="Proteomes" id="UP000321172"/>
    </source>
</evidence>
<dbReference type="Gene3D" id="2.70.70.10">
    <property type="entry name" value="Glucose Permease (Domain IIA)"/>
    <property type="match status" value="1"/>
</dbReference>
<dbReference type="PROSITE" id="PS51782">
    <property type="entry name" value="LYSM"/>
    <property type="match status" value="2"/>
</dbReference>
<dbReference type="GO" id="GO:0004222">
    <property type="term" value="F:metalloendopeptidase activity"/>
    <property type="evidence" value="ECO:0007669"/>
    <property type="project" value="TreeGrafter"/>
</dbReference>
<feature type="domain" description="LysM" evidence="3">
    <location>
        <begin position="27"/>
        <end position="71"/>
    </location>
</feature>
<dbReference type="PANTHER" id="PTHR21666">
    <property type="entry name" value="PEPTIDASE-RELATED"/>
    <property type="match status" value="1"/>
</dbReference>
<dbReference type="InterPro" id="IPR050570">
    <property type="entry name" value="Cell_wall_metabolism_enzyme"/>
</dbReference>
<dbReference type="KEGG" id="ngf:FRF71_08720"/>
<dbReference type="InterPro" id="IPR018392">
    <property type="entry name" value="LysM"/>
</dbReference>
<dbReference type="CDD" id="cd12797">
    <property type="entry name" value="M23_peptidase"/>
    <property type="match status" value="1"/>
</dbReference>
<dbReference type="SUPFAM" id="SSF51261">
    <property type="entry name" value="Duplicated hybrid motif"/>
    <property type="match status" value="1"/>
</dbReference>
<dbReference type="InterPro" id="IPR016047">
    <property type="entry name" value="M23ase_b-sheet_dom"/>
</dbReference>
<protein>
    <submittedName>
        <fullName evidence="4">M23 family metallopeptidase</fullName>
    </submittedName>
</protein>
<evidence type="ECO:0000256" key="2">
    <source>
        <dbReference type="SAM" id="SignalP"/>
    </source>
</evidence>
<dbReference type="Gene3D" id="3.10.350.10">
    <property type="entry name" value="LysM domain"/>
    <property type="match status" value="2"/>
</dbReference>